<organism evidence="1">
    <name type="scientific">Oryza barthii</name>
    <dbReference type="NCBI Taxonomy" id="65489"/>
    <lineage>
        <taxon>Eukaryota</taxon>
        <taxon>Viridiplantae</taxon>
        <taxon>Streptophyta</taxon>
        <taxon>Embryophyta</taxon>
        <taxon>Tracheophyta</taxon>
        <taxon>Spermatophyta</taxon>
        <taxon>Magnoliopsida</taxon>
        <taxon>Liliopsida</taxon>
        <taxon>Poales</taxon>
        <taxon>Poaceae</taxon>
        <taxon>BOP clade</taxon>
        <taxon>Oryzoideae</taxon>
        <taxon>Oryzeae</taxon>
        <taxon>Oryzinae</taxon>
        <taxon>Oryza</taxon>
    </lineage>
</organism>
<dbReference type="HOGENOM" id="CLU_041065_0_0_1"/>
<evidence type="ECO:0000313" key="2">
    <source>
        <dbReference type="Proteomes" id="UP000026960"/>
    </source>
</evidence>
<keyword evidence="2" id="KW-1185">Reference proteome</keyword>
<dbReference type="AlphaFoldDB" id="A0A0D3G0D5"/>
<dbReference type="STRING" id="65489.A0A0D3G0D5"/>
<evidence type="ECO:0000313" key="1">
    <source>
        <dbReference type="EnsemblPlants" id="OBART04G25800.1"/>
    </source>
</evidence>
<dbReference type="PANTHER" id="PTHR36478:SF22">
    <property type="entry name" value="OS04G0616900 PROTEIN"/>
    <property type="match status" value="1"/>
</dbReference>
<dbReference type="PANTHER" id="PTHR36478">
    <property type="entry name" value="OS04G0614237 PROTEIN-RELATED"/>
    <property type="match status" value="1"/>
</dbReference>
<proteinExistence type="predicted"/>
<protein>
    <submittedName>
        <fullName evidence="1">Uncharacterized protein</fullName>
    </submittedName>
</protein>
<dbReference type="eggNOG" id="ENOG502R86E">
    <property type="taxonomic scope" value="Eukaryota"/>
</dbReference>
<reference evidence="1" key="2">
    <citation type="submission" date="2015-03" db="UniProtKB">
        <authorList>
            <consortium name="EnsemblPlants"/>
        </authorList>
    </citation>
    <scope>IDENTIFICATION</scope>
</reference>
<dbReference type="PaxDb" id="65489-OBART04G25800.1"/>
<dbReference type="EnsemblPlants" id="OBART04G25800.1">
    <property type="protein sequence ID" value="OBART04G25800.1"/>
    <property type="gene ID" value="OBART04G25800"/>
</dbReference>
<dbReference type="Proteomes" id="UP000026960">
    <property type="component" value="Chromosome 4"/>
</dbReference>
<reference evidence="1" key="1">
    <citation type="journal article" date="2009" name="Rice">
        <title>De Novo Next Generation Sequencing of Plant Genomes.</title>
        <authorList>
            <person name="Rounsley S."/>
            <person name="Marri P.R."/>
            <person name="Yu Y."/>
            <person name="He R."/>
            <person name="Sisneros N."/>
            <person name="Goicoechea J.L."/>
            <person name="Lee S.J."/>
            <person name="Angelova A."/>
            <person name="Kudrna D."/>
            <person name="Luo M."/>
            <person name="Affourtit J."/>
            <person name="Desany B."/>
            <person name="Knight J."/>
            <person name="Niazi F."/>
            <person name="Egholm M."/>
            <person name="Wing R.A."/>
        </authorList>
    </citation>
    <scope>NUCLEOTIDE SEQUENCE [LARGE SCALE GENOMIC DNA]</scope>
    <source>
        <strain evidence="1">cv. IRGC 105608</strain>
    </source>
</reference>
<accession>A0A0D3G0D5</accession>
<sequence length="510" mass="56789">MELSGDAAVVSGCRNRKRKRHMQQQYSLEYPRVSRLRHRRLLAFLSRHDYDSTFDALVQETSVLFRVGHIQALVRQGRWADAASYANRFAPPSRVRTDAGLVFHEFLYIHHVLDCIVAGDHLRGAQVAARYQRHVRDNPDPSPGAIKLIRILITILHCRPIREGVPQLASGEVQGGRDHQGLIPQIPEFNDLLKLPKGGPIKPHNILPIGSSSHRRRYVKNEDRISAPDIARFYLQKKRGIFDTDTHDTCALLCAGCLLLLSVRRDITQDYHVMQQTGLQISSVILVCLVSPAFVDFPLSLDFRTFSDKSLQAGVLRDGYPFKHSCNEAIQISKRIELSSLATLGGYLLSFLIPENIAGVTGAPIGLDSPANSYGISTQTIADMMRPLIISDIGQGSVARNNPTRPETTAHQAISPTTQQITTEFVQGGACGVITSLIQHQTQSIFSQNISIIALGPMPIDRAVTILTSFTQHSESQFQEYNSQMDGRVRIVESGMKRRILGEENFMTNN</sequence>
<dbReference type="Gramene" id="OBART04G25800.1">
    <property type="protein sequence ID" value="OBART04G25800.1"/>
    <property type="gene ID" value="OBART04G25800"/>
</dbReference>
<name>A0A0D3G0D5_9ORYZ</name>